<organism evidence="1 2">
    <name type="scientific">Bacteroides cellulosilyticus</name>
    <dbReference type="NCBI Taxonomy" id="246787"/>
    <lineage>
        <taxon>Bacteria</taxon>
        <taxon>Pseudomonadati</taxon>
        <taxon>Bacteroidota</taxon>
        <taxon>Bacteroidia</taxon>
        <taxon>Bacteroidales</taxon>
        <taxon>Bacteroidaceae</taxon>
        <taxon>Bacteroides</taxon>
    </lineage>
</organism>
<protein>
    <recommendedName>
        <fullName evidence="3">NVEALA protein</fullName>
    </recommendedName>
</protein>
<evidence type="ECO:0008006" key="3">
    <source>
        <dbReference type="Google" id="ProtNLM"/>
    </source>
</evidence>
<accession>A0A412IF79</accession>
<dbReference type="RefSeq" id="WP_118402941.1">
    <property type="nucleotide sequence ID" value="NZ_JADNFX010000010.1"/>
</dbReference>
<dbReference type="Proteomes" id="UP000283341">
    <property type="component" value="Unassembled WGS sequence"/>
</dbReference>
<sequence length="92" mass="10274">MKKFMKVTFVAIFAVTAGYGVYSSQKADVMSELALANVEALASGEGGNGENQCYQVYTPADWFHSDQIFVDCYTCTQKKGRNFDISRSCYRN</sequence>
<evidence type="ECO:0000313" key="2">
    <source>
        <dbReference type="Proteomes" id="UP000283341"/>
    </source>
</evidence>
<proteinExistence type="predicted"/>
<dbReference type="AlphaFoldDB" id="A0A412IF79"/>
<name>A0A412IF79_9BACE</name>
<reference evidence="1 2" key="1">
    <citation type="submission" date="2018-08" db="EMBL/GenBank/DDBJ databases">
        <title>A genome reference for cultivated species of the human gut microbiota.</title>
        <authorList>
            <person name="Zou Y."/>
            <person name="Xue W."/>
            <person name="Luo G."/>
        </authorList>
    </citation>
    <scope>NUCLEOTIDE SEQUENCE [LARGE SCALE GENOMIC DNA]</scope>
    <source>
        <strain evidence="1 2">AF22-3AC</strain>
    </source>
</reference>
<evidence type="ECO:0000313" key="1">
    <source>
        <dbReference type="EMBL" id="RGS35556.1"/>
    </source>
</evidence>
<dbReference type="InterPro" id="IPR025905">
    <property type="entry name" value="NVEALA"/>
</dbReference>
<dbReference type="EMBL" id="QRVJ01000013">
    <property type="protein sequence ID" value="RGS35556.1"/>
    <property type="molecule type" value="Genomic_DNA"/>
</dbReference>
<dbReference type="Pfam" id="PF14055">
    <property type="entry name" value="NVEALA"/>
    <property type="match status" value="1"/>
</dbReference>
<comment type="caution">
    <text evidence="1">The sequence shown here is derived from an EMBL/GenBank/DDBJ whole genome shotgun (WGS) entry which is preliminary data.</text>
</comment>
<gene>
    <name evidence="1" type="ORF">DWX97_15160</name>
</gene>